<protein>
    <submittedName>
        <fullName evidence="1">Histidine phosphatase family protein</fullName>
    </submittedName>
</protein>
<dbReference type="CDD" id="cd07067">
    <property type="entry name" value="HP_PGM_like"/>
    <property type="match status" value="1"/>
</dbReference>
<dbReference type="RefSeq" id="WP_344878090.1">
    <property type="nucleotide sequence ID" value="NZ_BAABAL010000017.1"/>
</dbReference>
<dbReference type="SUPFAM" id="SSF53254">
    <property type="entry name" value="Phosphoglycerate mutase-like"/>
    <property type="match status" value="1"/>
</dbReference>
<evidence type="ECO:0000313" key="1">
    <source>
        <dbReference type="EMBL" id="GAA4017560.1"/>
    </source>
</evidence>
<organism evidence="1 2">
    <name type="scientific">Allokutzneria multivorans</name>
    <dbReference type="NCBI Taxonomy" id="1142134"/>
    <lineage>
        <taxon>Bacteria</taxon>
        <taxon>Bacillati</taxon>
        <taxon>Actinomycetota</taxon>
        <taxon>Actinomycetes</taxon>
        <taxon>Pseudonocardiales</taxon>
        <taxon>Pseudonocardiaceae</taxon>
        <taxon>Allokutzneria</taxon>
    </lineage>
</organism>
<dbReference type="InterPro" id="IPR001345">
    <property type="entry name" value="PG/BPGM_mutase_AS"/>
</dbReference>
<dbReference type="PROSITE" id="PS00175">
    <property type="entry name" value="PG_MUTASE"/>
    <property type="match status" value="1"/>
</dbReference>
<dbReference type="PANTHER" id="PTHR48100:SF62">
    <property type="entry name" value="GLUCOSYL-3-PHOSPHOGLYCERATE PHOSPHATASE"/>
    <property type="match status" value="1"/>
</dbReference>
<comment type="caution">
    <text evidence="1">The sequence shown here is derived from an EMBL/GenBank/DDBJ whole genome shotgun (WGS) entry which is preliminary data.</text>
</comment>
<name>A0ABP7SWH3_9PSEU</name>
<dbReference type="PANTHER" id="PTHR48100">
    <property type="entry name" value="BROAD-SPECIFICITY PHOSPHATASE YOR283W-RELATED"/>
    <property type="match status" value="1"/>
</dbReference>
<reference evidence="2" key="1">
    <citation type="journal article" date="2019" name="Int. J. Syst. Evol. Microbiol.">
        <title>The Global Catalogue of Microorganisms (GCM) 10K type strain sequencing project: providing services to taxonomists for standard genome sequencing and annotation.</title>
        <authorList>
            <consortium name="The Broad Institute Genomics Platform"/>
            <consortium name="The Broad Institute Genome Sequencing Center for Infectious Disease"/>
            <person name="Wu L."/>
            <person name="Ma J."/>
        </authorList>
    </citation>
    <scope>NUCLEOTIDE SEQUENCE [LARGE SCALE GENOMIC DNA]</scope>
    <source>
        <strain evidence="2">JCM 17342</strain>
    </source>
</reference>
<keyword evidence="2" id="KW-1185">Reference proteome</keyword>
<dbReference type="Pfam" id="PF00300">
    <property type="entry name" value="His_Phos_1"/>
    <property type="match status" value="1"/>
</dbReference>
<dbReference type="InterPro" id="IPR050275">
    <property type="entry name" value="PGM_Phosphatase"/>
</dbReference>
<accession>A0ABP7SWH3</accession>
<evidence type="ECO:0000313" key="2">
    <source>
        <dbReference type="Proteomes" id="UP001501747"/>
    </source>
</evidence>
<dbReference type="InterPro" id="IPR029033">
    <property type="entry name" value="His_PPase_superfam"/>
</dbReference>
<dbReference type="SMART" id="SM00855">
    <property type="entry name" value="PGAM"/>
    <property type="match status" value="1"/>
</dbReference>
<gene>
    <name evidence="1" type="ORF">GCM10022247_46110</name>
</gene>
<dbReference type="Gene3D" id="3.40.50.1240">
    <property type="entry name" value="Phosphoglycerate mutase-like"/>
    <property type="match status" value="1"/>
</dbReference>
<dbReference type="EMBL" id="BAABAL010000017">
    <property type="protein sequence ID" value="GAA4017560.1"/>
    <property type="molecule type" value="Genomic_DNA"/>
</dbReference>
<dbReference type="Proteomes" id="UP001501747">
    <property type="component" value="Unassembled WGS sequence"/>
</dbReference>
<sequence length="203" mass="21794">MTLQRLVLWRHGETGHNATGRIQGHLDALLNDAGFAQARAAAPVVARFEPGIALSSDLRRAMDTAAEFTKATGREVRIDKRLRETHVGEWQGLSHTEVEQGWPGALLQWRKDPEWAPPGGESRVEVAARAAEVVSELDADHDGTALLCAHGGLITGLTASLIGLPVACWPSVGGLSNCHWAVLARRGDSLDWRLVAYNAGVTG</sequence>
<dbReference type="InterPro" id="IPR013078">
    <property type="entry name" value="His_Pase_superF_clade-1"/>
</dbReference>
<proteinExistence type="predicted"/>